<dbReference type="GO" id="GO:0051213">
    <property type="term" value="F:dioxygenase activity"/>
    <property type="evidence" value="ECO:0007669"/>
    <property type="project" value="UniProtKB-KW"/>
</dbReference>
<dbReference type="KEGG" id="lch:Lcho_4160"/>
<dbReference type="InterPro" id="IPR029068">
    <property type="entry name" value="Glyas_Bleomycin-R_OHBP_Dase"/>
</dbReference>
<dbReference type="PANTHER" id="PTHR36113:SF6">
    <property type="entry name" value="FOSFOMYCIN RESISTANCE PROTEIN FOSX"/>
    <property type="match status" value="1"/>
</dbReference>
<organism evidence="3 4">
    <name type="scientific">Leptothrix cholodnii (strain ATCC 51168 / LMG 8142 / SP-6)</name>
    <name type="common">Leptothrix discophora (strain SP-6)</name>
    <dbReference type="NCBI Taxonomy" id="395495"/>
    <lineage>
        <taxon>Bacteria</taxon>
        <taxon>Pseudomonadati</taxon>
        <taxon>Pseudomonadota</taxon>
        <taxon>Betaproteobacteria</taxon>
        <taxon>Burkholderiales</taxon>
        <taxon>Sphaerotilaceae</taxon>
        <taxon>Leptothrix</taxon>
    </lineage>
</organism>
<evidence type="ECO:0000313" key="4">
    <source>
        <dbReference type="Proteomes" id="UP000001693"/>
    </source>
</evidence>
<evidence type="ECO:0000256" key="1">
    <source>
        <dbReference type="ARBA" id="ARBA00022723"/>
    </source>
</evidence>
<dbReference type="PROSITE" id="PS51819">
    <property type="entry name" value="VOC"/>
    <property type="match status" value="1"/>
</dbReference>
<dbReference type="InterPro" id="IPR037523">
    <property type="entry name" value="VOC_core"/>
</dbReference>
<keyword evidence="1" id="KW-0479">Metal-binding</keyword>
<keyword evidence="4" id="KW-1185">Reference proteome</keyword>
<dbReference type="STRING" id="395495.Lcho_4160"/>
<dbReference type="SUPFAM" id="SSF54593">
    <property type="entry name" value="Glyoxalase/Bleomycin resistance protein/Dihydroxybiphenyl dioxygenase"/>
    <property type="match status" value="1"/>
</dbReference>
<dbReference type="RefSeq" id="WP_012349152.1">
    <property type="nucleotide sequence ID" value="NC_010524.1"/>
</dbReference>
<evidence type="ECO:0000313" key="3">
    <source>
        <dbReference type="EMBL" id="ACB36411.1"/>
    </source>
</evidence>
<dbReference type="eggNOG" id="COG0346">
    <property type="taxonomic scope" value="Bacteria"/>
</dbReference>
<feature type="domain" description="VOC" evidence="2">
    <location>
        <begin position="4"/>
        <end position="127"/>
    </location>
</feature>
<proteinExistence type="predicted"/>
<dbReference type="Pfam" id="PF00903">
    <property type="entry name" value="Glyoxalase"/>
    <property type="match status" value="1"/>
</dbReference>
<evidence type="ECO:0000259" key="2">
    <source>
        <dbReference type="PROSITE" id="PS51819"/>
    </source>
</evidence>
<dbReference type="Proteomes" id="UP000001693">
    <property type="component" value="Chromosome"/>
</dbReference>
<dbReference type="HOGENOM" id="CLU_046006_2_4_4"/>
<dbReference type="Gene3D" id="3.10.180.10">
    <property type="entry name" value="2,3-Dihydroxybiphenyl 1,2-Dioxygenase, domain 1"/>
    <property type="match status" value="1"/>
</dbReference>
<accession>B1XXU2</accession>
<dbReference type="OrthoDB" id="9795618at2"/>
<dbReference type="EMBL" id="CP001013">
    <property type="protein sequence ID" value="ACB36411.1"/>
    <property type="molecule type" value="Genomic_DNA"/>
</dbReference>
<dbReference type="PANTHER" id="PTHR36113">
    <property type="entry name" value="LYASE, PUTATIVE-RELATED-RELATED"/>
    <property type="match status" value="1"/>
</dbReference>
<gene>
    <name evidence="3" type="ordered locus">Lcho_4160</name>
</gene>
<protein>
    <submittedName>
        <fullName evidence="3">Glyoxalase/bleomycin resistance protein/dioxygenase</fullName>
    </submittedName>
</protein>
<keyword evidence="3" id="KW-0560">Oxidoreductase</keyword>
<dbReference type="AlphaFoldDB" id="B1XXU2"/>
<dbReference type="GO" id="GO:0046872">
    <property type="term" value="F:metal ion binding"/>
    <property type="evidence" value="ECO:0007669"/>
    <property type="project" value="UniProtKB-KW"/>
</dbReference>
<name>B1XXU2_LEPCP</name>
<keyword evidence="3" id="KW-0223">Dioxygenase</keyword>
<dbReference type="CDD" id="cd08352">
    <property type="entry name" value="VOC_Bs_YwkD_like"/>
    <property type="match status" value="1"/>
</dbReference>
<dbReference type="InterPro" id="IPR037478">
    <property type="entry name" value="YwkD-like_dom"/>
</dbReference>
<reference evidence="3 4" key="1">
    <citation type="submission" date="2008-03" db="EMBL/GenBank/DDBJ databases">
        <title>Complete sequence of Leptothrix cholodnii SP-6.</title>
        <authorList>
            <consortium name="US DOE Joint Genome Institute"/>
            <person name="Copeland A."/>
            <person name="Lucas S."/>
            <person name="Lapidus A."/>
            <person name="Glavina del Rio T."/>
            <person name="Dalin E."/>
            <person name="Tice H."/>
            <person name="Bruce D."/>
            <person name="Goodwin L."/>
            <person name="Pitluck S."/>
            <person name="Chertkov O."/>
            <person name="Brettin T."/>
            <person name="Detter J.C."/>
            <person name="Han C."/>
            <person name="Kuske C.R."/>
            <person name="Schmutz J."/>
            <person name="Larimer F."/>
            <person name="Land M."/>
            <person name="Hauser L."/>
            <person name="Kyrpides N."/>
            <person name="Lykidis A."/>
            <person name="Emerson D."/>
            <person name="Richardson P."/>
        </authorList>
    </citation>
    <scope>NUCLEOTIDE SEQUENCE [LARGE SCALE GENOMIC DNA]</scope>
    <source>
        <strain evidence="4">ATCC 51168 / LMG 8142 / SP-6</strain>
    </source>
</reference>
<dbReference type="InterPro" id="IPR004360">
    <property type="entry name" value="Glyas_Fos-R_dOase_dom"/>
</dbReference>
<dbReference type="InterPro" id="IPR051332">
    <property type="entry name" value="Fosfomycin_Res_Enzymes"/>
</dbReference>
<sequence>MLLRIHHAAIICADYPLSKRFYTQTLGLKIVAEHHRRERDSHKLDLALPDGSQIELFSFPDPPLRPSYPEARGLRHLAFAVQDIDQAKAELESKGVAVEPIRIDEFTGQRFTFFADPDGLPLELYEAQARIRDDAACNADGTARRHDPDTP</sequence>
<dbReference type="NCBIfam" id="NF008551">
    <property type="entry name" value="PRK11478.1"/>
    <property type="match status" value="1"/>
</dbReference>